<feature type="signal peptide" evidence="1">
    <location>
        <begin position="1"/>
        <end position="20"/>
    </location>
</feature>
<protein>
    <submittedName>
        <fullName evidence="2">Uncharacterized protein</fullName>
    </submittedName>
</protein>
<accession>A0AAX4JEN5</accession>
<proteinExistence type="predicted"/>
<sequence>MNLINTTLLFLNSILATSNSENQDKKFIVKSTTPLFTADIILNKAKEYNWPRERLMTMLILQRLYNVTYNESYEFAANADIEKFKTKLAETSELFAKFTKQAIENNNWKIDNDAVSLKIQDIENHIRLYLENNEMYELIHNLQLGTESGNSDDQILISLNRLTLDEWKNLEIDLLTNKSGILPDLIYNKYGVKKHYDEIVVHKSLLFDNYSELLEFLPDCNMVNIFCHDWSKYLLDLSIGYTFKFFIANDKTSKLVESWNKLIKNDIKDFFITLFNVGWKIHFKSEDHHPEFYANPDTEYYLAGGILRVTSKKNMNASGLQESFIDMSARELFVAMSENRASIKNANYIVFKTFYIDRYNKEDAEKVINLTLKIMKKYGDADKYEEKRKEYQEYLDGREEQAIRK</sequence>
<dbReference type="KEGG" id="vnx:VNE69_08144"/>
<evidence type="ECO:0000313" key="2">
    <source>
        <dbReference type="EMBL" id="WUR04389.1"/>
    </source>
</evidence>
<gene>
    <name evidence="2" type="ORF">VNE69_08144</name>
</gene>
<dbReference type="GeneID" id="90542220"/>
<name>A0AAX4JEN5_9MICR</name>
<evidence type="ECO:0000256" key="1">
    <source>
        <dbReference type="SAM" id="SignalP"/>
    </source>
</evidence>
<reference evidence="2" key="1">
    <citation type="journal article" date="2024" name="BMC Genomics">
        <title>Functional annotation of a divergent genome using sequence and structure-based similarity.</title>
        <authorList>
            <person name="Svedberg D."/>
            <person name="Winiger R.R."/>
            <person name="Berg A."/>
            <person name="Sharma H."/>
            <person name="Tellgren-Roth C."/>
            <person name="Debrunner-Vossbrinck B.A."/>
            <person name="Vossbrinck C.R."/>
            <person name="Barandun J."/>
        </authorList>
    </citation>
    <scope>NUCLEOTIDE SEQUENCE</scope>
    <source>
        <strain evidence="2">Illinois isolate</strain>
    </source>
</reference>
<dbReference type="RefSeq" id="XP_065330534.1">
    <property type="nucleotide sequence ID" value="XM_065474462.1"/>
</dbReference>
<keyword evidence="1" id="KW-0732">Signal</keyword>
<feature type="chain" id="PRO_5043713457" evidence="1">
    <location>
        <begin position="21"/>
        <end position="405"/>
    </location>
</feature>
<organism evidence="2 3">
    <name type="scientific">Vairimorpha necatrix</name>
    <dbReference type="NCBI Taxonomy" id="6039"/>
    <lineage>
        <taxon>Eukaryota</taxon>
        <taxon>Fungi</taxon>
        <taxon>Fungi incertae sedis</taxon>
        <taxon>Microsporidia</taxon>
        <taxon>Nosematidae</taxon>
        <taxon>Vairimorpha</taxon>
    </lineage>
</organism>
<keyword evidence="3" id="KW-1185">Reference proteome</keyword>
<dbReference type="AlphaFoldDB" id="A0AAX4JEN5"/>
<evidence type="ECO:0000313" key="3">
    <source>
        <dbReference type="Proteomes" id="UP001334084"/>
    </source>
</evidence>
<dbReference type="Proteomes" id="UP001334084">
    <property type="component" value="Chromosome 8"/>
</dbReference>
<dbReference type="Pfam" id="PF18907">
    <property type="entry name" value="DUF5662"/>
    <property type="match status" value="1"/>
</dbReference>
<dbReference type="InterPro" id="IPR043721">
    <property type="entry name" value="DUF5662"/>
</dbReference>
<dbReference type="EMBL" id="CP142733">
    <property type="protein sequence ID" value="WUR04389.1"/>
    <property type="molecule type" value="Genomic_DNA"/>
</dbReference>